<dbReference type="CDD" id="cd17080">
    <property type="entry name" value="Ubl_SLD2_Esc2_like"/>
    <property type="match status" value="1"/>
</dbReference>
<evidence type="ECO:0000259" key="2">
    <source>
        <dbReference type="Pfam" id="PF11976"/>
    </source>
</evidence>
<dbReference type="Pfam" id="PF11976">
    <property type="entry name" value="Rad60-SLD"/>
    <property type="match status" value="1"/>
</dbReference>
<dbReference type="InterPro" id="IPR022617">
    <property type="entry name" value="Rad60/SUMO-like_dom"/>
</dbReference>
<organism evidence="3 4">
    <name type="scientific">Lachancea fermentati</name>
    <name type="common">Zygosaccharomyces fermentati</name>
    <dbReference type="NCBI Taxonomy" id="4955"/>
    <lineage>
        <taxon>Eukaryota</taxon>
        <taxon>Fungi</taxon>
        <taxon>Dikarya</taxon>
        <taxon>Ascomycota</taxon>
        <taxon>Saccharomycotina</taxon>
        <taxon>Saccharomycetes</taxon>
        <taxon>Saccharomycetales</taxon>
        <taxon>Saccharomycetaceae</taxon>
        <taxon>Lachancea</taxon>
    </lineage>
</organism>
<dbReference type="PANTHER" id="PTHR10562">
    <property type="entry name" value="SMALL UBIQUITIN-RELATED MODIFIER"/>
    <property type="match status" value="1"/>
</dbReference>
<feature type="compositionally biased region" description="Basic and acidic residues" evidence="1">
    <location>
        <begin position="148"/>
        <end position="158"/>
    </location>
</feature>
<dbReference type="EMBL" id="LT598490">
    <property type="protein sequence ID" value="SCW02285.1"/>
    <property type="molecule type" value="Genomic_DNA"/>
</dbReference>
<feature type="compositionally biased region" description="Low complexity" evidence="1">
    <location>
        <begin position="167"/>
        <end position="177"/>
    </location>
</feature>
<proteinExistence type="predicted"/>
<feature type="domain" description="Rad60/SUMO-like" evidence="2">
    <location>
        <begin position="405"/>
        <end position="476"/>
    </location>
</feature>
<name>A0A1G4MEQ4_LACFM</name>
<keyword evidence="4" id="KW-1185">Reference proteome</keyword>
<reference evidence="4" key="1">
    <citation type="submission" date="2016-03" db="EMBL/GenBank/DDBJ databases">
        <authorList>
            <person name="Devillers H."/>
        </authorList>
    </citation>
    <scope>NUCLEOTIDE SEQUENCE [LARGE SCALE GENOMIC DNA]</scope>
</reference>
<dbReference type="OrthoDB" id="3365399at2759"/>
<dbReference type="AlphaFoldDB" id="A0A1G4MEQ4"/>
<protein>
    <submittedName>
        <fullName evidence="3">LAFE_0F03070g1_1</fullName>
    </submittedName>
</protein>
<evidence type="ECO:0000313" key="3">
    <source>
        <dbReference type="EMBL" id="SCW02285.1"/>
    </source>
</evidence>
<dbReference type="Proteomes" id="UP000190831">
    <property type="component" value="Chromosome F"/>
</dbReference>
<dbReference type="InterPro" id="IPR029071">
    <property type="entry name" value="Ubiquitin-like_domsf"/>
</dbReference>
<sequence>MTEEQRPHTGLKGAKVTSDIQDQLSFTDANKTIGGYIDENSSVDNEAVKLDKLPRFSSTIQMDKHENHEATNKLLAVISSPEKEIKTPVDFESDDDEFFYGDYISNTKTTVDETQIIIDSKTGMRGREAVEVTTNSIQELRHPLQTPKAHDIIRDTSAGRKRRRSVDSLSGSTSSRESSLERSDTSPEHKKPSSIIQREERPIIVEEDTDEDEEFFKELAREAKKSSNTTREQTPEAARRIFNVRFRSRLEGSVDKKINVKVKGKHTFTQILPAALKTMIKEYSVPKELQSMYAADNITLFRDGVKILNFMSCNSLQIPQSYENEVSEVHLTMVFKKDEHSYEQEYENTNYGGHEITILSGEASAEEVEELTIPEYEKDVSQAPGRITASNVYDDEEENTENDVIRVALLGQDNKKVHVNVRGTTKFSKIAEHYKQTKGLSSASKLRLIFDNEPLDLDGNVMDADMEDEDIIEVVIS</sequence>
<dbReference type="Gene3D" id="3.10.20.90">
    <property type="entry name" value="Phosphatidylinositol 3-kinase Catalytic Subunit, Chain A, domain 1"/>
    <property type="match status" value="1"/>
</dbReference>
<accession>A0A1G4MEQ4</accession>
<gene>
    <name evidence="3" type="ORF">LAFE_0F03070G</name>
</gene>
<evidence type="ECO:0000256" key="1">
    <source>
        <dbReference type="SAM" id="MobiDB-lite"/>
    </source>
</evidence>
<feature type="compositionally biased region" description="Basic and acidic residues" evidence="1">
    <location>
        <begin position="178"/>
        <end position="204"/>
    </location>
</feature>
<dbReference type="OMA" id="NFMTCNS"/>
<evidence type="ECO:0000313" key="4">
    <source>
        <dbReference type="Proteomes" id="UP000190831"/>
    </source>
</evidence>
<dbReference type="SUPFAM" id="SSF54236">
    <property type="entry name" value="Ubiquitin-like"/>
    <property type="match status" value="1"/>
</dbReference>
<feature type="region of interest" description="Disordered" evidence="1">
    <location>
        <begin position="139"/>
        <end position="208"/>
    </location>
</feature>